<feature type="compositionally biased region" description="Low complexity" evidence="1">
    <location>
        <begin position="108"/>
        <end position="119"/>
    </location>
</feature>
<dbReference type="PANTHER" id="PTHR34414">
    <property type="entry name" value="HET DOMAIN-CONTAINING PROTEIN-RELATED"/>
    <property type="match status" value="1"/>
</dbReference>
<evidence type="ECO:0000313" key="4">
    <source>
        <dbReference type="Proteomes" id="UP000054516"/>
    </source>
</evidence>
<dbReference type="OMA" id="FLYTYAC"/>
<evidence type="ECO:0000313" key="3">
    <source>
        <dbReference type="EMBL" id="GAP93164.2"/>
    </source>
</evidence>
<feature type="transmembrane region" description="Helical" evidence="2">
    <location>
        <begin position="288"/>
        <end position="314"/>
    </location>
</feature>
<dbReference type="EMBL" id="DF977554">
    <property type="protein sequence ID" value="GAP93164.2"/>
    <property type="molecule type" value="Genomic_DNA"/>
</dbReference>
<reference evidence="3" key="1">
    <citation type="submission" date="2016-03" db="EMBL/GenBank/DDBJ databases">
        <title>Draft genome sequence of Rosellinia necatrix.</title>
        <authorList>
            <person name="Kanematsu S."/>
        </authorList>
    </citation>
    <scope>NUCLEOTIDE SEQUENCE [LARGE SCALE GENOMIC DNA]</scope>
    <source>
        <strain evidence="3">W97</strain>
    </source>
</reference>
<keyword evidence="3" id="KW-0378">Hydrolase</keyword>
<dbReference type="InterPro" id="IPR046536">
    <property type="entry name" value="DUF6601"/>
</dbReference>
<sequence>MDNLPASFRDIGGKIQVPNDKALPEFLSRELSLAKLETYQRWFWAIGARRPAQPLNHQIASGRTIIVDERLDMHLIWANNGNIFIKPLPRFLLDPDIWERHLHDKPSDPSQSSPPTSDSPCPPSQELRRCALGLLYTYACLIAYESDFAIANEKRLLPRRADGAEIRWEDWRRLVREALEGRQKWQQWQRDNKDGGGGDYSGPGWEVHPRFERGELRLSRLNLVSRYTRFPPFTSYVRGWRSYSSLIGDNVTSLATAAIFIALVLTAMQVGLATDRLKDNATFGDVSYVFSIIAIIAPLAVFVLIVAEAIYNLVKDNLCRKRPGRKRPGRHRDPETGNATT</sequence>
<keyword evidence="3" id="KW-0645">Protease</keyword>
<keyword evidence="2" id="KW-0812">Transmembrane</keyword>
<feature type="transmembrane region" description="Helical" evidence="2">
    <location>
        <begin position="246"/>
        <end position="268"/>
    </location>
</feature>
<organism evidence="3">
    <name type="scientific">Rosellinia necatrix</name>
    <name type="common">White root-rot fungus</name>
    <dbReference type="NCBI Taxonomy" id="77044"/>
    <lineage>
        <taxon>Eukaryota</taxon>
        <taxon>Fungi</taxon>
        <taxon>Dikarya</taxon>
        <taxon>Ascomycota</taxon>
        <taxon>Pezizomycotina</taxon>
        <taxon>Sordariomycetes</taxon>
        <taxon>Xylariomycetidae</taxon>
        <taxon>Xylariales</taxon>
        <taxon>Xylariaceae</taxon>
        <taxon>Rosellinia</taxon>
    </lineage>
</organism>
<dbReference type="STRING" id="77044.A0A1W2TWV0"/>
<dbReference type="GO" id="GO:0008233">
    <property type="term" value="F:peptidase activity"/>
    <property type="evidence" value="ECO:0007669"/>
    <property type="project" value="UniProtKB-KW"/>
</dbReference>
<dbReference type="AlphaFoldDB" id="A0A1W2TWV0"/>
<evidence type="ECO:0000256" key="1">
    <source>
        <dbReference type="SAM" id="MobiDB-lite"/>
    </source>
</evidence>
<keyword evidence="2" id="KW-1133">Transmembrane helix</keyword>
<dbReference type="Proteomes" id="UP000054516">
    <property type="component" value="Unassembled WGS sequence"/>
</dbReference>
<dbReference type="OrthoDB" id="5086500at2759"/>
<feature type="region of interest" description="Disordered" evidence="1">
    <location>
        <begin position="103"/>
        <end position="124"/>
    </location>
</feature>
<evidence type="ECO:0000256" key="2">
    <source>
        <dbReference type="SAM" id="Phobius"/>
    </source>
</evidence>
<dbReference type="PANTHER" id="PTHR34414:SF1">
    <property type="entry name" value="SUBTILISIN-LIKE SERINE PROTEASE"/>
    <property type="match status" value="1"/>
</dbReference>
<dbReference type="Pfam" id="PF20246">
    <property type="entry name" value="DUF6601"/>
    <property type="match status" value="1"/>
</dbReference>
<keyword evidence="4" id="KW-1185">Reference proteome</keyword>
<feature type="region of interest" description="Disordered" evidence="1">
    <location>
        <begin position="186"/>
        <end position="205"/>
    </location>
</feature>
<protein>
    <submittedName>
        <fullName evidence="3">Putative subtilisin-like serine protease</fullName>
    </submittedName>
</protein>
<name>A0A1W2TWV0_ROSNE</name>
<proteinExistence type="predicted"/>
<gene>
    <name evidence="3" type="ORF">SAMD00023353_10900170</name>
</gene>
<dbReference type="GO" id="GO:0006508">
    <property type="term" value="P:proteolysis"/>
    <property type="evidence" value="ECO:0007669"/>
    <property type="project" value="UniProtKB-KW"/>
</dbReference>
<feature type="region of interest" description="Disordered" evidence="1">
    <location>
        <begin position="322"/>
        <end position="341"/>
    </location>
</feature>
<accession>A0A1W2TWV0</accession>
<keyword evidence="2" id="KW-0472">Membrane</keyword>